<accession>A0A232LLR3</accession>
<dbReference type="AlphaFoldDB" id="A0A232LLR3"/>
<dbReference type="InterPro" id="IPR016055">
    <property type="entry name" value="A-D-PHexomutase_a/b/a-I/II/III"/>
</dbReference>
<feature type="domain" description="Alpha-D-phosphohexomutase alpha/beta/alpha" evidence="4">
    <location>
        <begin position="18"/>
        <end position="153"/>
    </location>
</feature>
<evidence type="ECO:0000256" key="3">
    <source>
        <dbReference type="ARBA" id="ARBA00022553"/>
    </source>
</evidence>
<dbReference type="InterPro" id="IPR050060">
    <property type="entry name" value="Phosphoglucosamine_mutase"/>
</dbReference>
<evidence type="ECO:0000256" key="1">
    <source>
        <dbReference type="ARBA" id="ARBA00001946"/>
    </source>
</evidence>
<reference evidence="5 6" key="1">
    <citation type="journal article" date="2015" name="Environ. Microbiol.">
        <title>Metagenome sequence of Elaphomyces granulatus from sporocarp tissue reveals Ascomycota ectomycorrhizal fingerprints of genome expansion and a Proteobacteria-rich microbiome.</title>
        <authorList>
            <person name="Quandt C.A."/>
            <person name="Kohler A."/>
            <person name="Hesse C.N."/>
            <person name="Sharpton T.J."/>
            <person name="Martin F."/>
            <person name="Spatafora J.W."/>
        </authorList>
    </citation>
    <scope>NUCLEOTIDE SEQUENCE [LARGE SCALE GENOMIC DNA]</scope>
    <source>
        <strain evidence="5 6">OSC145934</strain>
    </source>
</reference>
<evidence type="ECO:0000256" key="2">
    <source>
        <dbReference type="ARBA" id="ARBA00010231"/>
    </source>
</evidence>
<dbReference type="EMBL" id="NPHW01008111">
    <property type="protein sequence ID" value="OXV05093.1"/>
    <property type="molecule type" value="Genomic_DNA"/>
</dbReference>
<dbReference type="PANTHER" id="PTHR42946">
    <property type="entry name" value="PHOSPHOHEXOSE MUTASE"/>
    <property type="match status" value="1"/>
</dbReference>
<keyword evidence="3" id="KW-0597">Phosphoprotein</keyword>
<feature type="non-terminal residue" evidence="5">
    <location>
        <position position="228"/>
    </location>
</feature>
<sequence length="228" mass="25280">MAFHSLQTSLTYQPQVLEFGTSGRRGKVVDLTQLEVFINALAELEYLQTLSLSKGGIVRGEEFYFGRDLRPSSYAFVPEEEGRGEIAQAIVSAIHQAGMIPVNLGAIPTPAVMCYAIARGKGSIMVTGSHIPFDRNGYKTNSSCGELMKYQEAPILEQVGLVRERIYSQSAGESLFNERGQFKTGHQELPPEHPDARAAWIDRFTNFFHRATLAGKRLLVYQHSAVGR</sequence>
<dbReference type="GO" id="GO:0005975">
    <property type="term" value="P:carbohydrate metabolic process"/>
    <property type="evidence" value="ECO:0007669"/>
    <property type="project" value="InterPro"/>
</dbReference>
<dbReference type="GO" id="GO:0004615">
    <property type="term" value="F:phosphomannomutase activity"/>
    <property type="evidence" value="ECO:0007669"/>
    <property type="project" value="TreeGrafter"/>
</dbReference>
<proteinExistence type="inferred from homology"/>
<dbReference type="GO" id="GO:0000287">
    <property type="term" value="F:magnesium ion binding"/>
    <property type="evidence" value="ECO:0007669"/>
    <property type="project" value="InterPro"/>
</dbReference>
<evidence type="ECO:0000313" key="5">
    <source>
        <dbReference type="EMBL" id="OXV05093.1"/>
    </source>
</evidence>
<dbReference type="PANTHER" id="PTHR42946:SF1">
    <property type="entry name" value="PHOSPHOGLUCOMUTASE (ALPHA-D-GLUCOSE-1,6-BISPHOSPHATE-DEPENDENT)"/>
    <property type="match status" value="1"/>
</dbReference>
<dbReference type="SUPFAM" id="SSF53738">
    <property type="entry name" value="Phosphoglucomutase, first 3 domains"/>
    <property type="match status" value="1"/>
</dbReference>
<dbReference type="InterPro" id="IPR016066">
    <property type="entry name" value="A-D-PHexomutase_CS"/>
</dbReference>
<gene>
    <name evidence="5" type="ORF">Egran_07138</name>
</gene>
<dbReference type="InterPro" id="IPR005844">
    <property type="entry name" value="A-D-PHexomutase_a/b/a-I"/>
</dbReference>
<comment type="caution">
    <text evidence="5">The sequence shown here is derived from an EMBL/GenBank/DDBJ whole genome shotgun (WGS) entry which is preliminary data.</text>
</comment>
<dbReference type="Gene3D" id="3.40.120.10">
    <property type="entry name" value="Alpha-D-Glucose-1,6-Bisphosphate, subunit A, domain 3"/>
    <property type="match status" value="1"/>
</dbReference>
<evidence type="ECO:0000259" key="4">
    <source>
        <dbReference type="Pfam" id="PF02878"/>
    </source>
</evidence>
<comment type="similarity">
    <text evidence="2">Belongs to the phosphohexose mutase family.</text>
</comment>
<evidence type="ECO:0000313" key="6">
    <source>
        <dbReference type="Proteomes" id="UP000243515"/>
    </source>
</evidence>
<dbReference type="OrthoDB" id="1743979at2759"/>
<dbReference type="Pfam" id="PF02878">
    <property type="entry name" value="PGM_PMM_I"/>
    <property type="match status" value="1"/>
</dbReference>
<name>A0A232LLR3_9EURO</name>
<keyword evidence="6" id="KW-1185">Reference proteome</keyword>
<comment type="cofactor">
    <cofactor evidence="1">
        <name>Mg(2+)</name>
        <dbReference type="ChEBI" id="CHEBI:18420"/>
    </cofactor>
</comment>
<organism evidence="5 6">
    <name type="scientific">Elaphomyces granulatus</name>
    <dbReference type="NCBI Taxonomy" id="519963"/>
    <lineage>
        <taxon>Eukaryota</taxon>
        <taxon>Fungi</taxon>
        <taxon>Dikarya</taxon>
        <taxon>Ascomycota</taxon>
        <taxon>Pezizomycotina</taxon>
        <taxon>Eurotiomycetes</taxon>
        <taxon>Eurotiomycetidae</taxon>
        <taxon>Eurotiales</taxon>
        <taxon>Elaphomycetaceae</taxon>
        <taxon>Elaphomyces</taxon>
    </lineage>
</organism>
<dbReference type="PROSITE" id="PS00710">
    <property type="entry name" value="PGM_PMM"/>
    <property type="match status" value="1"/>
</dbReference>
<protein>
    <recommendedName>
        <fullName evidence="4">Alpha-D-phosphohexomutase alpha/beta/alpha domain-containing protein</fullName>
    </recommendedName>
</protein>
<dbReference type="Proteomes" id="UP000243515">
    <property type="component" value="Unassembled WGS sequence"/>
</dbReference>